<evidence type="ECO:0000256" key="2">
    <source>
        <dbReference type="ARBA" id="ARBA00022840"/>
    </source>
</evidence>
<dbReference type="RefSeq" id="WP_072743654.1">
    <property type="nucleotide sequence ID" value="NZ_FQUA01000009.1"/>
</dbReference>
<keyword evidence="1" id="KW-0547">Nucleotide-binding</keyword>
<evidence type="ECO:0000259" key="3">
    <source>
        <dbReference type="Pfam" id="PF19568"/>
    </source>
</evidence>
<keyword evidence="2" id="KW-0067">ATP-binding</keyword>
<evidence type="ECO:0000256" key="1">
    <source>
        <dbReference type="ARBA" id="ARBA00022741"/>
    </source>
</evidence>
<dbReference type="SUPFAM" id="SSF52540">
    <property type="entry name" value="P-loop containing nucleoside triphosphate hydrolases"/>
    <property type="match status" value="1"/>
</dbReference>
<proteinExistence type="predicted"/>
<dbReference type="EMBL" id="FQUA01000009">
    <property type="protein sequence ID" value="SHE88377.1"/>
    <property type="molecule type" value="Genomic_DNA"/>
</dbReference>
<organism evidence="4 5">
    <name type="scientific">Anaerotignum propionicum DSM 1682</name>
    <dbReference type="NCBI Taxonomy" id="991789"/>
    <lineage>
        <taxon>Bacteria</taxon>
        <taxon>Bacillati</taxon>
        <taxon>Bacillota</taxon>
        <taxon>Clostridia</taxon>
        <taxon>Lachnospirales</taxon>
        <taxon>Anaerotignaceae</taxon>
        <taxon>Anaerotignum</taxon>
    </lineage>
</organism>
<protein>
    <submittedName>
        <fullName evidence="4">Stage III sporulation protein AA</fullName>
    </submittedName>
</protein>
<evidence type="ECO:0000313" key="4">
    <source>
        <dbReference type="EMBL" id="SHE88377.1"/>
    </source>
</evidence>
<dbReference type="AlphaFoldDB" id="A0AA94HZQ7"/>
<dbReference type="NCBIfam" id="TIGR02858">
    <property type="entry name" value="spore_III_AA"/>
    <property type="match status" value="1"/>
</dbReference>
<dbReference type="PANTHER" id="PTHR20953:SF3">
    <property type="entry name" value="P-LOOP CONTAINING NUCLEOSIDE TRIPHOSPHATE HYDROLASES SUPERFAMILY PROTEIN"/>
    <property type="match status" value="1"/>
</dbReference>
<dbReference type="PANTHER" id="PTHR20953">
    <property type="entry name" value="KINASE-RELATED"/>
    <property type="match status" value="1"/>
</dbReference>
<dbReference type="Proteomes" id="UP000184204">
    <property type="component" value="Unassembled WGS sequence"/>
</dbReference>
<dbReference type="Pfam" id="PF19568">
    <property type="entry name" value="Spore_III_AA"/>
    <property type="match status" value="1"/>
</dbReference>
<feature type="domain" description="Stage III sporulation protein AA AAA+ ATPase" evidence="3">
    <location>
        <begin position="2"/>
        <end position="305"/>
    </location>
</feature>
<dbReference type="GO" id="GO:0005524">
    <property type="term" value="F:ATP binding"/>
    <property type="evidence" value="ECO:0007669"/>
    <property type="project" value="UniProtKB-KW"/>
</dbReference>
<gene>
    <name evidence="4" type="ORF">SAMN02745151_02094</name>
</gene>
<reference evidence="5" key="1">
    <citation type="submission" date="2016-11" db="EMBL/GenBank/DDBJ databases">
        <authorList>
            <person name="Jaros S."/>
            <person name="Januszkiewicz K."/>
            <person name="Wedrychowicz H."/>
        </authorList>
    </citation>
    <scope>NUCLEOTIDE SEQUENCE [LARGE SCALE GENOMIC DNA]</scope>
    <source>
        <strain evidence="5">DSM 1682</strain>
    </source>
</reference>
<name>A0AA94HZQ7_ANAPI</name>
<sequence length="319" mass="36114">MQKLEEIYKLLPTDVEKRLKTEVAFQDEQIQEIRLRALRPLFVKTNKKKYFLSDENGDWIITSRHIKEAVEKLGGYSLYAFEEELKQGYLTVLGGHRVGFCGRAVLEEGRVKTLRQVSSLNIRIAGEVKGCAEEWIPYLFENNRLCHTFIVSPPGCGKTTLLRDIIRCLSYGIGCKEGYNVGVVDERGELAAMKDGVPQMDIGPCTDVQENCPKGEGMLFLLRSMTPDVIAVDELGKEADFIGVEALLHAGVTLISTVHGSDMNGMLKNKKIKQMLEEMENGRILFLSNRWGIGTVQEIWDNLGQKRYERRVESCSFKE</sequence>
<comment type="caution">
    <text evidence="4">The sequence shown here is derived from an EMBL/GenBank/DDBJ whole genome shotgun (WGS) entry which is preliminary data.</text>
</comment>
<dbReference type="InterPro" id="IPR027417">
    <property type="entry name" value="P-loop_NTPase"/>
</dbReference>
<evidence type="ECO:0000313" key="5">
    <source>
        <dbReference type="Proteomes" id="UP000184204"/>
    </source>
</evidence>
<dbReference type="Gene3D" id="3.40.50.300">
    <property type="entry name" value="P-loop containing nucleotide triphosphate hydrolases"/>
    <property type="match status" value="1"/>
</dbReference>
<accession>A0AA94HZQ7</accession>
<dbReference type="InterPro" id="IPR014217">
    <property type="entry name" value="Spore_III_AA"/>
</dbReference>
<dbReference type="InterPro" id="IPR045735">
    <property type="entry name" value="Spore_III_AA_AAA+_ATPase"/>
</dbReference>